<organism evidence="3 4">
    <name type="scientific">Rhizoctonia solani</name>
    <dbReference type="NCBI Taxonomy" id="456999"/>
    <lineage>
        <taxon>Eukaryota</taxon>
        <taxon>Fungi</taxon>
        <taxon>Dikarya</taxon>
        <taxon>Basidiomycota</taxon>
        <taxon>Agaricomycotina</taxon>
        <taxon>Agaricomycetes</taxon>
        <taxon>Cantharellales</taxon>
        <taxon>Ceratobasidiaceae</taxon>
        <taxon>Rhizoctonia</taxon>
    </lineage>
</organism>
<protein>
    <recommendedName>
        <fullName evidence="2">CUE domain-containing protein</fullName>
    </recommendedName>
</protein>
<feature type="compositionally biased region" description="Polar residues" evidence="1">
    <location>
        <begin position="1"/>
        <end position="18"/>
    </location>
</feature>
<feature type="compositionally biased region" description="Low complexity" evidence="1">
    <location>
        <begin position="465"/>
        <end position="477"/>
    </location>
</feature>
<dbReference type="GO" id="GO:0005737">
    <property type="term" value="C:cytoplasm"/>
    <property type="evidence" value="ECO:0007669"/>
    <property type="project" value="TreeGrafter"/>
</dbReference>
<dbReference type="PANTHER" id="PTHR16461:SF5">
    <property type="entry name" value="TOLL-INTERACTING PROTEIN"/>
    <property type="match status" value="1"/>
</dbReference>
<comment type="caution">
    <text evidence="3">The sequence shown here is derived from an EMBL/GenBank/DDBJ whole genome shotgun (WGS) entry which is preliminary data.</text>
</comment>
<feature type="compositionally biased region" description="Pro residues" evidence="1">
    <location>
        <begin position="120"/>
        <end position="137"/>
    </location>
</feature>
<evidence type="ECO:0000313" key="4">
    <source>
        <dbReference type="Proteomes" id="UP000663841"/>
    </source>
</evidence>
<dbReference type="SMART" id="SM00546">
    <property type="entry name" value="CUE"/>
    <property type="match status" value="1"/>
</dbReference>
<dbReference type="PANTHER" id="PTHR16461">
    <property type="entry name" value="TOLL-INTERACTING PROTEIN"/>
    <property type="match status" value="1"/>
</dbReference>
<dbReference type="InterPro" id="IPR003892">
    <property type="entry name" value="CUE"/>
</dbReference>
<dbReference type="InterPro" id="IPR009060">
    <property type="entry name" value="UBA-like_sf"/>
</dbReference>
<evidence type="ECO:0000259" key="2">
    <source>
        <dbReference type="PROSITE" id="PS51140"/>
    </source>
</evidence>
<reference evidence="3" key="1">
    <citation type="submission" date="2021-01" db="EMBL/GenBank/DDBJ databases">
        <authorList>
            <person name="Kaushik A."/>
        </authorList>
    </citation>
    <scope>NUCLEOTIDE SEQUENCE</scope>
    <source>
        <strain evidence="3">AG3-T5</strain>
    </source>
</reference>
<dbReference type="EMBL" id="CAJMWW010000129">
    <property type="protein sequence ID" value="CAE6448852.1"/>
    <property type="molecule type" value="Genomic_DNA"/>
</dbReference>
<dbReference type="GO" id="GO:0031624">
    <property type="term" value="F:ubiquitin conjugating enzyme binding"/>
    <property type="evidence" value="ECO:0007669"/>
    <property type="project" value="TreeGrafter"/>
</dbReference>
<sequence>MVENTQPASTVSSSNEPQFYTPPPPPGDPPVDLTATQSIGGVGAKTQGEPHGISATQDDPFANPRPQEPATNAPLVVTNPFNDAAAITQPGGLQEPPQHPERPLPLGPVTETPLHTEPAPILPPRPPPEYQVPPPPRASFDQPIPDHPAMRQQSLGRAQSPTQIQHVAMTPVQPQPVAPPLQALTLDANPETLASDPAIASLHAMFPDFELLVLQSVLEATGGDKDQAVDSLLAMSDPEYAQSQARNAAVSPEVGPGAGANAQGRQPTQTELDEEFARRLMLEEEQQANAGGWQPANNQYGHSVPYKQYQRRSGEYQRPPTTGAGGGFGEIAGGLQQQFRSFVGGTSARTGAGGPTQGGSGAGYQEQLNKIADTGKKTFNTIFTKVKQKMEEFDNRNPPDTQNMNQPPQSGHWSNWQGPPAPSRQQQVPTYAQSPAPGQYPRPAQSPPATTHHGALNSNPYHIPATTSTNANSETSNLPRSSGRWQYQPEGPETLPDPPSQTVAPSAEEPRKSVDAARLGLLPKRPVSLMDVNANTRPTQLQLQPQPQPVTHAHDSDNDSLEYVDRPMPGAMARP</sequence>
<dbReference type="GO" id="GO:0006511">
    <property type="term" value="P:ubiquitin-dependent protein catabolic process"/>
    <property type="evidence" value="ECO:0007669"/>
    <property type="project" value="TreeGrafter"/>
</dbReference>
<feature type="compositionally biased region" description="Pro residues" evidence="1">
    <location>
        <begin position="20"/>
        <end position="29"/>
    </location>
</feature>
<gene>
    <name evidence="3" type="ORF">RDB_LOCUS121066</name>
</gene>
<feature type="compositionally biased region" description="Gly residues" evidence="1">
    <location>
        <begin position="351"/>
        <end position="362"/>
    </location>
</feature>
<feature type="domain" description="CUE" evidence="2">
    <location>
        <begin position="194"/>
        <end position="237"/>
    </location>
</feature>
<feature type="region of interest" description="Disordered" evidence="1">
    <location>
        <begin position="393"/>
        <end position="575"/>
    </location>
</feature>
<dbReference type="GO" id="GO:0043130">
    <property type="term" value="F:ubiquitin binding"/>
    <property type="evidence" value="ECO:0007669"/>
    <property type="project" value="InterPro"/>
</dbReference>
<name>A0A8H3B615_9AGAM</name>
<feature type="compositionally biased region" description="Polar residues" evidence="1">
    <location>
        <begin position="398"/>
        <end position="433"/>
    </location>
</feature>
<feature type="region of interest" description="Disordered" evidence="1">
    <location>
        <begin position="1"/>
        <end position="162"/>
    </location>
</feature>
<dbReference type="CDD" id="cd14279">
    <property type="entry name" value="CUE"/>
    <property type="match status" value="1"/>
</dbReference>
<accession>A0A8H3B615</accession>
<feature type="compositionally biased region" description="Polar residues" evidence="1">
    <location>
        <begin position="151"/>
        <end position="162"/>
    </location>
</feature>
<evidence type="ECO:0000313" key="3">
    <source>
        <dbReference type="EMBL" id="CAE6448852.1"/>
    </source>
</evidence>
<feature type="region of interest" description="Disordered" evidence="1">
    <location>
        <begin position="345"/>
        <end position="364"/>
    </location>
</feature>
<dbReference type="AlphaFoldDB" id="A0A8H3B615"/>
<evidence type="ECO:0000256" key="1">
    <source>
        <dbReference type="SAM" id="MobiDB-lite"/>
    </source>
</evidence>
<dbReference type="PROSITE" id="PS51140">
    <property type="entry name" value="CUE"/>
    <property type="match status" value="1"/>
</dbReference>
<dbReference type="Gene3D" id="1.10.8.10">
    <property type="entry name" value="DNA helicase RuvA subunit, C-terminal domain"/>
    <property type="match status" value="1"/>
</dbReference>
<dbReference type="Pfam" id="PF02845">
    <property type="entry name" value="CUE"/>
    <property type="match status" value="1"/>
</dbReference>
<proteinExistence type="predicted"/>
<dbReference type="SUPFAM" id="SSF46934">
    <property type="entry name" value="UBA-like"/>
    <property type="match status" value="1"/>
</dbReference>
<feature type="region of interest" description="Disordered" evidence="1">
    <location>
        <begin position="243"/>
        <end position="272"/>
    </location>
</feature>
<dbReference type="Proteomes" id="UP000663841">
    <property type="component" value="Unassembled WGS sequence"/>
</dbReference>